<dbReference type="InterPro" id="IPR029044">
    <property type="entry name" value="Nucleotide-diphossugar_trans"/>
</dbReference>
<dbReference type="OrthoDB" id="2014201at2759"/>
<dbReference type="InterPro" id="IPR050587">
    <property type="entry name" value="GNT1/Glycosyltrans_8"/>
</dbReference>
<dbReference type="Proteomes" id="UP000030641">
    <property type="component" value="Unassembled WGS sequence"/>
</dbReference>
<dbReference type="EMBL" id="KL584763">
    <property type="protein sequence ID" value="KEQ94198.1"/>
    <property type="molecule type" value="Genomic_DNA"/>
</dbReference>
<dbReference type="SUPFAM" id="SSF53448">
    <property type="entry name" value="Nucleotide-diphospho-sugar transferases"/>
    <property type="match status" value="1"/>
</dbReference>
<evidence type="ECO:0000313" key="1">
    <source>
        <dbReference type="EMBL" id="KEQ94198.1"/>
    </source>
</evidence>
<reference evidence="1 2" key="1">
    <citation type="journal article" date="2014" name="BMC Genomics">
        <title>Genome sequencing of four Aureobasidium pullulans varieties: biotechnological potential, stress tolerance, and description of new species.</title>
        <authorList>
            <person name="Gostin Ar C."/>
            <person name="Ohm R.A."/>
            <person name="Kogej T."/>
            <person name="Sonjak S."/>
            <person name="Turk M."/>
            <person name="Zajc J."/>
            <person name="Zalar P."/>
            <person name="Grube M."/>
            <person name="Sun H."/>
            <person name="Han J."/>
            <person name="Sharma A."/>
            <person name="Chiniquy J."/>
            <person name="Ngan C.Y."/>
            <person name="Lipzen A."/>
            <person name="Barry K."/>
            <person name="Grigoriev I.V."/>
            <person name="Gunde-Cimerman N."/>
        </authorList>
    </citation>
    <scope>NUCLEOTIDE SEQUENCE [LARGE SCALE GENOMIC DNA]</scope>
    <source>
        <strain evidence="1 2">EXF-2481</strain>
    </source>
</reference>
<name>A0A074Y8V7_AURSE</name>
<sequence length="355" mass="41691">MSFEANVHTLKRTLRSRTFWQWILSAAGIYLLVRLLRPLPQVPVRHTFEPLHVTQGDADLDDGIDWTRFAYIQYVTDKEYLCNSLMMFESLHRLGSKADRVLLYPQQWELNPQQKTWESMFIRQAQDKYKVHIQPVKPQYAESHTDGTWAESFTKLLAFKQTQYDRVLSLDSDATILKPLDDLFFLPDHPVAAPHAYWLPEPDTLSSAILLIKPSTHEFQRVIKAMYEHSTSSEFYDMEVINDVYAGTALILPKEHWVVSGEFRLKSHHKYLDEGETWDPERVLNETKLVHFSDWPRPKPWFPVSEEVLLKTLPACDTMPGSAHKDCRNRDAWNWLYSDFQERRERVCGVAFTLY</sequence>
<dbReference type="OMA" id="NDITACN"/>
<gene>
    <name evidence="1" type="ORF">AUEXF2481DRAFT_6245</name>
</gene>
<dbReference type="STRING" id="1043005.A0A074Y8V7"/>
<dbReference type="AlphaFoldDB" id="A0A074Y8V7"/>
<evidence type="ECO:0000313" key="2">
    <source>
        <dbReference type="Proteomes" id="UP000030641"/>
    </source>
</evidence>
<dbReference type="Gene3D" id="3.90.550.10">
    <property type="entry name" value="Spore Coat Polysaccharide Biosynthesis Protein SpsA, Chain A"/>
    <property type="match status" value="1"/>
</dbReference>
<dbReference type="GeneID" id="25369620"/>
<accession>A0A074Y8V7</accession>
<dbReference type="HOGENOM" id="CLU_034860_1_0_1"/>
<dbReference type="PANTHER" id="PTHR11183">
    <property type="entry name" value="GLYCOGENIN SUBFAMILY MEMBER"/>
    <property type="match status" value="1"/>
</dbReference>
<dbReference type="GO" id="GO:0016740">
    <property type="term" value="F:transferase activity"/>
    <property type="evidence" value="ECO:0007669"/>
    <property type="project" value="UniProtKB-KW"/>
</dbReference>
<proteinExistence type="predicted"/>
<keyword evidence="2" id="KW-1185">Reference proteome</keyword>
<dbReference type="FunCoup" id="A0A074Y8V7">
    <property type="interactions" value="11"/>
</dbReference>
<dbReference type="RefSeq" id="XP_013342489.1">
    <property type="nucleotide sequence ID" value="XM_013487035.1"/>
</dbReference>
<dbReference type="InParanoid" id="A0A074Y8V7"/>
<keyword evidence="1" id="KW-0808">Transferase</keyword>
<organism evidence="1 2">
    <name type="scientific">Aureobasidium subglaciale (strain EXF-2481)</name>
    <name type="common">Aureobasidium pullulans var. subglaciale</name>
    <dbReference type="NCBI Taxonomy" id="1043005"/>
    <lineage>
        <taxon>Eukaryota</taxon>
        <taxon>Fungi</taxon>
        <taxon>Dikarya</taxon>
        <taxon>Ascomycota</taxon>
        <taxon>Pezizomycotina</taxon>
        <taxon>Dothideomycetes</taxon>
        <taxon>Dothideomycetidae</taxon>
        <taxon>Dothideales</taxon>
        <taxon>Saccotheciaceae</taxon>
        <taxon>Aureobasidium</taxon>
    </lineage>
</organism>
<protein>
    <submittedName>
        <fullName evidence="1">Glycosyltransferase family 8 protein</fullName>
    </submittedName>
</protein>